<protein>
    <submittedName>
        <fullName evidence="2">Uncharacterized protein</fullName>
    </submittedName>
</protein>
<evidence type="ECO:0000313" key="2">
    <source>
        <dbReference type="EMBL" id="HCY83002.1"/>
    </source>
</evidence>
<sequence>MVRKSVLTAPLFILGILILLLNDHYFKATYDNWFTGKLSDVSGLFVFPLFLSAVIHKNRIFWCYALTVLIFVFWKLPLSNFLINFFNRFGIPIARTVDYSDLFALFILPFSYLYQKQGFKTIGFIKIPMLMISVFAFVATTLPPQKKVKYVNIDKTYNFDFSKDELIGKLNKLSAQKISKAKQFQKIRFNSETDVFYSKWNGDTLAVMLDSKKLSVSDTIQYKTVLADFVVKGNDSTSTLKFITAYKTVPESSDKDYRQKAIRHFERKVIKKLIKKEFY</sequence>
<organism evidence="2 3">
    <name type="scientific">Xanthomarina gelatinilytica</name>
    <dbReference type="NCBI Taxonomy" id="1137281"/>
    <lineage>
        <taxon>Bacteria</taxon>
        <taxon>Pseudomonadati</taxon>
        <taxon>Bacteroidota</taxon>
        <taxon>Flavobacteriia</taxon>
        <taxon>Flavobacteriales</taxon>
        <taxon>Flavobacteriaceae</taxon>
        <taxon>Xanthomarina</taxon>
    </lineage>
</organism>
<evidence type="ECO:0000256" key="1">
    <source>
        <dbReference type="SAM" id="Phobius"/>
    </source>
</evidence>
<accession>A0A3D6BUW6</accession>
<reference evidence="2 3" key="1">
    <citation type="journal article" date="2018" name="Nat. Biotechnol.">
        <title>A standardized bacterial taxonomy based on genome phylogeny substantially revises the tree of life.</title>
        <authorList>
            <person name="Parks D.H."/>
            <person name="Chuvochina M."/>
            <person name="Waite D.W."/>
            <person name="Rinke C."/>
            <person name="Skarshewski A."/>
            <person name="Chaumeil P.A."/>
            <person name="Hugenholtz P."/>
        </authorList>
    </citation>
    <scope>NUCLEOTIDE SEQUENCE [LARGE SCALE GENOMIC DNA]</scope>
    <source>
        <strain evidence="2">UBA10227</strain>
    </source>
</reference>
<dbReference type="AlphaFoldDB" id="A0A3D6BUW6"/>
<evidence type="ECO:0000313" key="3">
    <source>
        <dbReference type="Proteomes" id="UP000263268"/>
    </source>
</evidence>
<proteinExistence type="predicted"/>
<feature type="transmembrane region" description="Helical" evidence="1">
    <location>
        <begin position="121"/>
        <end position="142"/>
    </location>
</feature>
<gene>
    <name evidence="2" type="ORF">DHV22_16095</name>
</gene>
<comment type="caution">
    <text evidence="2">The sequence shown here is derived from an EMBL/GenBank/DDBJ whole genome shotgun (WGS) entry which is preliminary data.</text>
</comment>
<keyword evidence="1" id="KW-1133">Transmembrane helix</keyword>
<feature type="transmembrane region" description="Helical" evidence="1">
    <location>
        <begin position="6"/>
        <end position="26"/>
    </location>
</feature>
<keyword evidence="1" id="KW-0812">Transmembrane</keyword>
<feature type="transmembrane region" description="Helical" evidence="1">
    <location>
        <begin position="38"/>
        <end position="55"/>
    </location>
</feature>
<keyword evidence="1" id="KW-0472">Membrane</keyword>
<name>A0A3D6BUW6_9FLAO</name>
<dbReference type="EMBL" id="DPRK01000259">
    <property type="protein sequence ID" value="HCY83002.1"/>
    <property type="molecule type" value="Genomic_DNA"/>
</dbReference>
<feature type="transmembrane region" description="Helical" evidence="1">
    <location>
        <begin position="61"/>
        <end position="85"/>
    </location>
</feature>
<feature type="transmembrane region" description="Helical" evidence="1">
    <location>
        <begin position="97"/>
        <end position="115"/>
    </location>
</feature>
<dbReference type="Proteomes" id="UP000263268">
    <property type="component" value="Unassembled WGS sequence"/>
</dbReference>